<dbReference type="PRINTS" id="PR00032">
    <property type="entry name" value="HTHARAC"/>
</dbReference>
<evidence type="ECO:0000256" key="3">
    <source>
        <dbReference type="ARBA" id="ARBA00023163"/>
    </source>
</evidence>
<dbReference type="SUPFAM" id="SSF52172">
    <property type="entry name" value="CheY-like"/>
    <property type="match status" value="1"/>
</dbReference>
<name>A0A841TII0_9BACL</name>
<evidence type="ECO:0000256" key="4">
    <source>
        <dbReference type="PROSITE-ProRule" id="PRU00169"/>
    </source>
</evidence>
<keyword evidence="4" id="KW-0597">Phosphoprotein</keyword>
<dbReference type="InterPro" id="IPR001789">
    <property type="entry name" value="Sig_transdc_resp-reg_receiver"/>
</dbReference>
<dbReference type="PANTHER" id="PTHR43280:SF28">
    <property type="entry name" value="HTH-TYPE TRANSCRIPTIONAL ACTIVATOR RHAS"/>
    <property type="match status" value="1"/>
</dbReference>
<accession>A0A841TII0</accession>
<keyword evidence="2" id="KW-0238">DNA-binding</keyword>
<feature type="coiled-coil region" evidence="5">
    <location>
        <begin position="106"/>
        <end position="133"/>
    </location>
</feature>
<gene>
    <name evidence="8" type="ORF">H4Q31_17200</name>
</gene>
<feature type="domain" description="HTH araC/xylS-type" evidence="6">
    <location>
        <begin position="404"/>
        <end position="502"/>
    </location>
</feature>
<keyword evidence="1" id="KW-0805">Transcription regulation</keyword>
<evidence type="ECO:0000256" key="2">
    <source>
        <dbReference type="ARBA" id="ARBA00023125"/>
    </source>
</evidence>
<protein>
    <submittedName>
        <fullName evidence="8">Response regulator</fullName>
    </submittedName>
</protein>
<feature type="modified residue" description="4-aspartylphosphate" evidence="4">
    <location>
        <position position="52"/>
    </location>
</feature>
<dbReference type="InterPro" id="IPR011006">
    <property type="entry name" value="CheY-like_superfamily"/>
</dbReference>
<dbReference type="PROSITE" id="PS01124">
    <property type="entry name" value="HTH_ARAC_FAMILY_2"/>
    <property type="match status" value="1"/>
</dbReference>
<dbReference type="InterPro" id="IPR009057">
    <property type="entry name" value="Homeodomain-like_sf"/>
</dbReference>
<reference evidence="8 9" key="1">
    <citation type="submission" date="2020-08" db="EMBL/GenBank/DDBJ databases">
        <title>Cohnella phylogeny.</title>
        <authorList>
            <person name="Dunlap C."/>
        </authorList>
    </citation>
    <scope>NUCLEOTIDE SEQUENCE [LARGE SCALE GENOMIC DNA]</scope>
    <source>
        <strain evidence="8 9">DSM 103658</strain>
    </source>
</reference>
<keyword evidence="9" id="KW-1185">Reference proteome</keyword>
<dbReference type="GO" id="GO:0043565">
    <property type="term" value="F:sequence-specific DNA binding"/>
    <property type="evidence" value="ECO:0007669"/>
    <property type="project" value="InterPro"/>
</dbReference>
<dbReference type="GO" id="GO:0000160">
    <property type="term" value="P:phosphorelay signal transduction system"/>
    <property type="evidence" value="ECO:0007669"/>
    <property type="project" value="InterPro"/>
</dbReference>
<organism evidence="8 9">
    <name type="scientific">Cohnella lubricantis</name>
    <dbReference type="NCBI Taxonomy" id="2163172"/>
    <lineage>
        <taxon>Bacteria</taxon>
        <taxon>Bacillati</taxon>
        <taxon>Bacillota</taxon>
        <taxon>Bacilli</taxon>
        <taxon>Bacillales</taxon>
        <taxon>Paenibacillaceae</taxon>
        <taxon>Cohnella</taxon>
    </lineage>
</organism>
<evidence type="ECO:0000256" key="5">
    <source>
        <dbReference type="SAM" id="Coils"/>
    </source>
</evidence>
<dbReference type="CDD" id="cd17536">
    <property type="entry name" value="REC_YesN-like"/>
    <property type="match status" value="1"/>
</dbReference>
<sequence length="505" mass="58405">MVIADDETNIRLGLRAMIERQYPERYEIAFAENGSEALSIIAAGGAHLLITDIRMPVMDGIELLEQLQHQPERPEVVILSGHDDFPYAQAAIRYQAKEYLLKPIVRSELFAVLERLEEELRQKDERASDAEGQRIVDKQTRLAQVLQRESIAESELRSLLLEADMGWLDGEYTVGILRPPAGTTEAPALFSRVEQWLGGQSDWARCSLREGEKIIAARDPALFSGMLEQLADHVQGRPCLALSSRATGMGQLRLAYSQARQASKYYLLYPDLESIEYDVVRNLNSRCPLPTEPIRKIANLIGMGRLPEIKRLLQQTLDIRFVSRCEIGYLMAISRLFNEEVFDRVFRTYGEESVEILRLYKKAGHIDNFDRFHDYYHHVEQLLERLDEYVARVRSVHAERKDMQRAVDYLHEHYREDVNMAVVSNYISLNYTYFSEAFKEFTGESFSVYLRKLRLNKAKELLAKTDLKVYEICELSGFESVKHFTRVFKESEGITPVEYRNRMLV</sequence>
<dbReference type="PROSITE" id="PS50110">
    <property type="entry name" value="RESPONSE_REGULATORY"/>
    <property type="match status" value="1"/>
</dbReference>
<evidence type="ECO:0000259" key="7">
    <source>
        <dbReference type="PROSITE" id="PS50110"/>
    </source>
</evidence>
<dbReference type="Proteomes" id="UP000574133">
    <property type="component" value="Unassembled WGS sequence"/>
</dbReference>
<dbReference type="PROSITE" id="PS00041">
    <property type="entry name" value="HTH_ARAC_FAMILY_1"/>
    <property type="match status" value="1"/>
</dbReference>
<dbReference type="AlphaFoldDB" id="A0A841TII0"/>
<evidence type="ECO:0000256" key="1">
    <source>
        <dbReference type="ARBA" id="ARBA00023015"/>
    </source>
</evidence>
<dbReference type="EMBL" id="JACJVN010000065">
    <property type="protein sequence ID" value="MBB6679030.1"/>
    <property type="molecule type" value="Genomic_DNA"/>
</dbReference>
<dbReference type="Pfam" id="PF00072">
    <property type="entry name" value="Response_reg"/>
    <property type="match status" value="1"/>
</dbReference>
<feature type="domain" description="Response regulatory" evidence="7">
    <location>
        <begin position="1"/>
        <end position="117"/>
    </location>
</feature>
<dbReference type="InterPro" id="IPR018062">
    <property type="entry name" value="HTH_AraC-typ_CS"/>
</dbReference>
<dbReference type="SUPFAM" id="SSF46689">
    <property type="entry name" value="Homeodomain-like"/>
    <property type="match status" value="2"/>
</dbReference>
<keyword evidence="5" id="KW-0175">Coiled coil</keyword>
<dbReference type="InterPro" id="IPR018060">
    <property type="entry name" value="HTH_AraC"/>
</dbReference>
<dbReference type="PANTHER" id="PTHR43280">
    <property type="entry name" value="ARAC-FAMILY TRANSCRIPTIONAL REGULATOR"/>
    <property type="match status" value="1"/>
</dbReference>
<dbReference type="Gene3D" id="1.10.10.60">
    <property type="entry name" value="Homeodomain-like"/>
    <property type="match status" value="2"/>
</dbReference>
<evidence type="ECO:0000313" key="9">
    <source>
        <dbReference type="Proteomes" id="UP000574133"/>
    </source>
</evidence>
<evidence type="ECO:0000313" key="8">
    <source>
        <dbReference type="EMBL" id="MBB6679030.1"/>
    </source>
</evidence>
<dbReference type="Gene3D" id="3.40.50.2300">
    <property type="match status" value="1"/>
</dbReference>
<dbReference type="GO" id="GO:0003700">
    <property type="term" value="F:DNA-binding transcription factor activity"/>
    <property type="evidence" value="ECO:0007669"/>
    <property type="project" value="InterPro"/>
</dbReference>
<proteinExistence type="predicted"/>
<evidence type="ECO:0000259" key="6">
    <source>
        <dbReference type="PROSITE" id="PS01124"/>
    </source>
</evidence>
<dbReference type="SMART" id="SM00342">
    <property type="entry name" value="HTH_ARAC"/>
    <property type="match status" value="1"/>
</dbReference>
<dbReference type="SMART" id="SM00448">
    <property type="entry name" value="REC"/>
    <property type="match status" value="1"/>
</dbReference>
<keyword evidence="3" id="KW-0804">Transcription</keyword>
<comment type="caution">
    <text evidence="8">The sequence shown here is derived from an EMBL/GenBank/DDBJ whole genome shotgun (WGS) entry which is preliminary data.</text>
</comment>
<dbReference type="InterPro" id="IPR020449">
    <property type="entry name" value="Tscrpt_reg_AraC-type_HTH"/>
</dbReference>
<dbReference type="Pfam" id="PF12833">
    <property type="entry name" value="HTH_18"/>
    <property type="match status" value="1"/>
</dbReference>